<dbReference type="AlphaFoldDB" id="A0A518D043"/>
<evidence type="ECO:0000313" key="4">
    <source>
        <dbReference type="EMBL" id="QDU84846.1"/>
    </source>
</evidence>
<accession>A0A518D043</accession>
<feature type="compositionally biased region" description="Low complexity" evidence="1">
    <location>
        <begin position="384"/>
        <end position="397"/>
    </location>
</feature>
<reference evidence="4 5" key="1">
    <citation type="submission" date="2019-02" db="EMBL/GenBank/DDBJ databases">
        <title>Deep-cultivation of Planctomycetes and their phenomic and genomic characterization uncovers novel biology.</title>
        <authorList>
            <person name="Wiegand S."/>
            <person name="Jogler M."/>
            <person name="Boedeker C."/>
            <person name="Pinto D."/>
            <person name="Vollmers J."/>
            <person name="Rivas-Marin E."/>
            <person name="Kohn T."/>
            <person name="Peeters S.H."/>
            <person name="Heuer A."/>
            <person name="Rast P."/>
            <person name="Oberbeckmann S."/>
            <person name="Bunk B."/>
            <person name="Jeske O."/>
            <person name="Meyerdierks A."/>
            <person name="Storesund J.E."/>
            <person name="Kallscheuer N."/>
            <person name="Luecker S."/>
            <person name="Lage O.M."/>
            <person name="Pohl T."/>
            <person name="Merkel B.J."/>
            <person name="Hornburger P."/>
            <person name="Mueller R.-W."/>
            <person name="Bruemmer F."/>
            <person name="Labrenz M."/>
            <person name="Spormann A.M."/>
            <person name="Op den Camp H."/>
            <person name="Overmann J."/>
            <person name="Amann R."/>
            <person name="Jetten M.S.M."/>
            <person name="Mascher T."/>
            <person name="Medema M.H."/>
            <person name="Devos D.P."/>
            <person name="Kaster A.-K."/>
            <person name="Ovreas L."/>
            <person name="Rohde M."/>
            <person name="Galperin M.Y."/>
            <person name="Jogler C."/>
        </authorList>
    </citation>
    <scope>NUCLEOTIDE SEQUENCE [LARGE SCALE GENOMIC DNA]</scope>
    <source>
        <strain evidence="4 5">Pla163</strain>
    </source>
</reference>
<dbReference type="Gene3D" id="2.30.42.10">
    <property type="match status" value="1"/>
</dbReference>
<sequence precursor="true">MVHLVTTTTAFLALCSTAVPFAPRAQGPAANAAGSAFQEAAAEAGHVVRTAVANALVVRVQESDEGRSTAAFDVATWERRLVDPDLRARERAFDQLARRASDWPQARQWLVEQASQPKGELAWTCRILLREAERTALSRSAARGTESLGFDQGVFVPNESDPRARLRPRELDAGGTGTIVTLDLSGNGERFVVRSFESVLEELSELDRRTRPTSGWSSGDFVQAPTDESADPAARALAAREHELRRLIDALVPAPTRVQRSTYTIEYLAPAEGGGPGSVAAGATAGSPQGPTLPENVGRGGAITLRLGAQGVTWVPGEVQFPDGAGTFNDVDARTQRLLTGVVLPLVSGRIADGTVVEEAESHSISVGFDRLGVLVVEERSAEVAASGESSSSTPEPAADDRAPIDSEAADASGLERVPRTTDRASEVRNGLLILDVEPGSLAEALGLRGGDRLIAIDGVVLDEPDQISERLRRGARAGRIAVRWWRARDGQMVERGFLAARPLSARRSGQHPAPEAAPDTATEAGAGTPTDAGPQADEPAPTDAPTPRERSDG</sequence>
<name>A0A518D043_9BACT</name>
<dbReference type="Proteomes" id="UP000319342">
    <property type="component" value="Chromosome"/>
</dbReference>
<evidence type="ECO:0000313" key="5">
    <source>
        <dbReference type="Proteomes" id="UP000319342"/>
    </source>
</evidence>
<evidence type="ECO:0000256" key="1">
    <source>
        <dbReference type="SAM" id="MobiDB-lite"/>
    </source>
</evidence>
<evidence type="ECO:0000259" key="3">
    <source>
        <dbReference type="PROSITE" id="PS50106"/>
    </source>
</evidence>
<dbReference type="Pfam" id="PF17820">
    <property type="entry name" value="PDZ_6"/>
    <property type="match status" value="1"/>
</dbReference>
<dbReference type="InterPro" id="IPR036034">
    <property type="entry name" value="PDZ_sf"/>
</dbReference>
<feature type="region of interest" description="Disordered" evidence="1">
    <location>
        <begin position="504"/>
        <end position="554"/>
    </location>
</feature>
<dbReference type="EMBL" id="CP036290">
    <property type="protein sequence ID" value="QDU84846.1"/>
    <property type="molecule type" value="Genomic_DNA"/>
</dbReference>
<proteinExistence type="predicted"/>
<feature type="signal peptide" evidence="2">
    <location>
        <begin position="1"/>
        <end position="21"/>
    </location>
</feature>
<keyword evidence="5" id="KW-1185">Reference proteome</keyword>
<dbReference type="InterPro" id="IPR041489">
    <property type="entry name" value="PDZ_6"/>
</dbReference>
<evidence type="ECO:0000256" key="2">
    <source>
        <dbReference type="SAM" id="SignalP"/>
    </source>
</evidence>
<dbReference type="InterPro" id="IPR001478">
    <property type="entry name" value="PDZ"/>
</dbReference>
<feature type="chain" id="PRO_5021842911" description="PDZ domain-containing protein" evidence="2">
    <location>
        <begin position="22"/>
        <end position="554"/>
    </location>
</feature>
<gene>
    <name evidence="4" type="ORF">Pla163_19640</name>
</gene>
<dbReference type="RefSeq" id="WP_145187103.1">
    <property type="nucleotide sequence ID" value="NZ_CP036290.1"/>
</dbReference>
<dbReference type="SMART" id="SM00228">
    <property type="entry name" value="PDZ"/>
    <property type="match status" value="1"/>
</dbReference>
<keyword evidence="2" id="KW-0732">Signal</keyword>
<protein>
    <recommendedName>
        <fullName evidence="3">PDZ domain-containing protein</fullName>
    </recommendedName>
</protein>
<feature type="region of interest" description="Disordered" evidence="1">
    <location>
        <begin position="210"/>
        <end position="229"/>
    </location>
</feature>
<feature type="region of interest" description="Disordered" evidence="1">
    <location>
        <begin position="384"/>
        <end position="423"/>
    </location>
</feature>
<dbReference type="PROSITE" id="PS50106">
    <property type="entry name" value="PDZ"/>
    <property type="match status" value="1"/>
</dbReference>
<dbReference type="SUPFAM" id="SSF50156">
    <property type="entry name" value="PDZ domain-like"/>
    <property type="match status" value="1"/>
</dbReference>
<feature type="domain" description="PDZ" evidence="3">
    <location>
        <begin position="402"/>
        <end position="462"/>
    </location>
</feature>
<feature type="compositionally biased region" description="Low complexity" evidence="1">
    <location>
        <begin position="513"/>
        <end position="546"/>
    </location>
</feature>
<organism evidence="4 5">
    <name type="scientific">Rohdeia mirabilis</name>
    <dbReference type="NCBI Taxonomy" id="2528008"/>
    <lineage>
        <taxon>Bacteria</taxon>
        <taxon>Pseudomonadati</taxon>
        <taxon>Planctomycetota</taxon>
        <taxon>Planctomycetia</taxon>
        <taxon>Planctomycetia incertae sedis</taxon>
        <taxon>Rohdeia</taxon>
    </lineage>
</organism>